<evidence type="ECO:0008006" key="3">
    <source>
        <dbReference type="Google" id="ProtNLM"/>
    </source>
</evidence>
<reference evidence="1 2" key="1">
    <citation type="submission" date="2019-09" db="EMBL/GenBank/DDBJ databases">
        <title>A chromosome-level genome assembly of the Chinese tupelo Nyssa sinensis.</title>
        <authorList>
            <person name="Yang X."/>
            <person name="Kang M."/>
            <person name="Yang Y."/>
            <person name="Xiong H."/>
            <person name="Wang M."/>
            <person name="Zhang Z."/>
            <person name="Wang Z."/>
            <person name="Wu H."/>
            <person name="Ma T."/>
            <person name="Liu J."/>
            <person name="Xi Z."/>
        </authorList>
    </citation>
    <scope>NUCLEOTIDE SEQUENCE [LARGE SCALE GENOMIC DNA]</scope>
    <source>
        <strain evidence="1">J267</strain>
        <tissue evidence="1">Leaf</tissue>
    </source>
</reference>
<keyword evidence="2" id="KW-1185">Reference proteome</keyword>
<dbReference type="OrthoDB" id="1911504at2759"/>
<proteinExistence type="predicted"/>
<dbReference type="AlphaFoldDB" id="A0A5J5AKA3"/>
<protein>
    <recommendedName>
        <fullName evidence="3">Pentatricopeptide repeat-containing protein</fullName>
    </recommendedName>
</protein>
<dbReference type="EMBL" id="CM018043">
    <property type="protein sequence ID" value="KAA8530648.1"/>
    <property type="molecule type" value="Genomic_DNA"/>
</dbReference>
<gene>
    <name evidence="1" type="ORF">F0562_005418</name>
</gene>
<dbReference type="Gene3D" id="1.25.40.10">
    <property type="entry name" value="Tetratricopeptide repeat domain"/>
    <property type="match status" value="1"/>
</dbReference>
<name>A0A5J5AKA3_9ASTE</name>
<evidence type="ECO:0000313" key="1">
    <source>
        <dbReference type="EMBL" id="KAA8530648.1"/>
    </source>
</evidence>
<accession>A0A5J5AKA3</accession>
<dbReference type="InterPro" id="IPR011990">
    <property type="entry name" value="TPR-like_helical_dom_sf"/>
</dbReference>
<organism evidence="1 2">
    <name type="scientific">Nyssa sinensis</name>
    <dbReference type="NCBI Taxonomy" id="561372"/>
    <lineage>
        <taxon>Eukaryota</taxon>
        <taxon>Viridiplantae</taxon>
        <taxon>Streptophyta</taxon>
        <taxon>Embryophyta</taxon>
        <taxon>Tracheophyta</taxon>
        <taxon>Spermatophyta</taxon>
        <taxon>Magnoliopsida</taxon>
        <taxon>eudicotyledons</taxon>
        <taxon>Gunneridae</taxon>
        <taxon>Pentapetalae</taxon>
        <taxon>asterids</taxon>
        <taxon>Cornales</taxon>
        <taxon>Nyssaceae</taxon>
        <taxon>Nyssa</taxon>
    </lineage>
</organism>
<sequence length="201" mass="23143">MVYQEDVEEARKLSWVPGPAVKFFRWLGFQLNDKHNPYSWNLVVDLLGAVLLEGWGNEGDVGSARQVFAEMVIEIGWDLANVPAYNSSLTTWLKGPDGTCEAMKFFDTMKDSRCYRGLKFFKVELEDPVNTLKKGDASCTRLKRSLSNAGKAFVCVELLRNWETHEQNNEYLRSIPREGWSDGIKKLKKIWQRKLEKAVFN</sequence>
<evidence type="ECO:0000313" key="2">
    <source>
        <dbReference type="Proteomes" id="UP000325577"/>
    </source>
</evidence>
<dbReference type="Proteomes" id="UP000325577">
    <property type="component" value="Linkage Group LG2"/>
</dbReference>